<keyword evidence="4" id="KW-1185">Reference proteome</keyword>
<evidence type="ECO:0000313" key="4">
    <source>
        <dbReference type="Proteomes" id="UP000219281"/>
    </source>
</evidence>
<dbReference type="EMBL" id="OCMT01000004">
    <property type="protein sequence ID" value="SOD20011.1"/>
    <property type="molecule type" value="Genomic_DNA"/>
</dbReference>
<evidence type="ECO:0000313" key="3">
    <source>
        <dbReference type="EMBL" id="SOD20011.1"/>
    </source>
</evidence>
<name>A0A286ADN3_9SPHI</name>
<protein>
    <submittedName>
        <fullName evidence="3">Peptidase family M49</fullName>
    </submittedName>
</protein>
<evidence type="ECO:0000256" key="1">
    <source>
        <dbReference type="ARBA" id="ARBA00022723"/>
    </source>
</evidence>
<gene>
    <name evidence="3" type="ORF">SAMN06297358_3719</name>
</gene>
<accession>A0A286ADN3</accession>
<dbReference type="PANTHER" id="PTHR23422:SF9">
    <property type="entry name" value="ZN-DEPENDENT HYDROLASE"/>
    <property type="match status" value="1"/>
</dbReference>
<keyword evidence="1" id="KW-0479">Metal-binding</keyword>
<dbReference type="GO" id="GO:0005737">
    <property type="term" value="C:cytoplasm"/>
    <property type="evidence" value="ECO:0007669"/>
    <property type="project" value="TreeGrafter"/>
</dbReference>
<dbReference type="GO" id="GO:0046872">
    <property type="term" value="F:metal ion binding"/>
    <property type="evidence" value="ECO:0007669"/>
    <property type="project" value="UniProtKB-KW"/>
</dbReference>
<proteinExistence type="predicted"/>
<dbReference type="PANTHER" id="PTHR23422">
    <property type="entry name" value="DIPEPTIDYL PEPTIDASE III-RELATED"/>
    <property type="match status" value="1"/>
</dbReference>
<dbReference type="Pfam" id="PF03571">
    <property type="entry name" value="Peptidase_M49"/>
    <property type="match status" value="1"/>
</dbReference>
<organism evidence="3 4">
    <name type="scientific">Pedobacter xixiisoli</name>
    <dbReference type="NCBI Taxonomy" id="1476464"/>
    <lineage>
        <taxon>Bacteria</taxon>
        <taxon>Pseudomonadati</taxon>
        <taxon>Bacteroidota</taxon>
        <taxon>Sphingobacteriia</taxon>
        <taxon>Sphingobacteriales</taxon>
        <taxon>Sphingobacteriaceae</taxon>
        <taxon>Pedobacter</taxon>
    </lineage>
</organism>
<reference evidence="4" key="1">
    <citation type="submission" date="2017-09" db="EMBL/GenBank/DDBJ databases">
        <authorList>
            <person name="Varghese N."/>
            <person name="Submissions S."/>
        </authorList>
    </citation>
    <scope>NUCLEOTIDE SEQUENCE [LARGE SCALE GENOMIC DNA]</scope>
    <source>
        <strain evidence="4">CGMCC 1.12803</strain>
    </source>
</reference>
<keyword evidence="2" id="KW-0378">Hydrolase</keyword>
<dbReference type="Gene3D" id="3.30.540.30">
    <property type="match status" value="1"/>
</dbReference>
<dbReference type="AlphaFoldDB" id="A0A286ADN3"/>
<sequence>MISFVIKFGKLNFTNLTHSRKTPKKQSHMRKINIKIAKGILLGAAIATAITACTGNNTNEDNSAKKEVDSLTEYVAQRLPIYEKVRLSTDLNLLTPNERKVLPLLIEAAQIMDELFWKQAYPQRDSLLATIKDEKTREFLKINYGPWDRLNGDKPFVAGIGEKPLGVTFYPLDMTKEELEKSDVKDKQGLYSVIVRENGKLTSVPYHLYFATELQKASSLLKQAALLADDEGLKKYLNLRADALVTDNYTASDYAWLDMKSNGLDIIIGPIENYEDKLFNARASFESYVLVKDKEWSKRLAKYVSMLPELQKGLPVDAKYKKEVPGTDSELNAYDVVYYAGDCNAGSKTIAVNLPNDEKIQQEKGTRRSQLKNAMKAKFDKILVPISNVLIDKEQQKHIKFDAFFANVMFHEVAHGLGIKNTVTGKGMVRTALQEQYSWLEEGKADVLGLYMVTGLLKKGELEGDIKDFYTTYMAGILRSVRFGASSAHGKANMQCFNFFQEKGAFERTAAGTYKVNYDKFATAMNELSAVVLALQGNGDKAAVEKAQKERGIIKAELQADLDKLSQKGIPVDVIFDQGVDVLGMK</sequence>
<dbReference type="InterPro" id="IPR039461">
    <property type="entry name" value="Peptidase_M49"/>
</dbReference>
<dbReference type="GO" id="GO:0008239">
    <property type="term" value="F:dipeptidyl-peptidase activity"/>
    <property type="evidence" value="ECO:0007669"/>
    <property type="project" value="TreeGrafter"/>
</dbReference>
<dbReference type="Proteomes" id="UP000219281">
    <property type="component" value="Unassembled WGS sequence"/>
</dbReference>
<evidence type="ECO:0000256" key="2">
    <source>
        <dbReference type="ARBA" id="ARBA00022801"/>
    </source>
</evidence>